<dbReference type="RefSeq" id="WP_184809443.1">
    <property type="nucleotide sequence ID" value="NZ_JACHJQ010000002.1"/>
</dbReference>
<evidence type="ECO:0000313" key="2">
    <source>
        <dbReference type="EMBL" id="MBB4905161.1"/>
    </source>
</evidence>
<organism evidence="2 3">
    <name type="scientific">Actinophytocola algeriensis</name>
    <dbReference type="NCBI Taxonomy" id="1768010"/>
    <lineage>
        <taxon>Bacteria</taxon>
        <taxon>Bacillati</taxon>
        <taxon>Actinomycetota</taxon>
        <taxon>Actinomycetes</taxon>
        <taxon>Pseudonocardiales</taxon>
        <taxon>Pseudonocardiaceae</taxon>
    </lineage>
</organism>
<protein>
    <recommendedName>
        <fullName evidence="4">DUF742 domain-containing protein</fullName>
    </recommendedName>
</protein>
<evidence type="ECO:0000313" key="3">
    <source>
        <dbReference type="Proteomes" id="UP000520767"/>
    </source>
</evidence>
<dbReference type="Proteomes" id="UP000520767">
    <property type="component" value="Unassembled WGS sequence"/>
</dbReference>
<evidence type="ECO:0008006" key="4">
    <source>
        <dbReference type="Google" id="ProtNLM"/>
    </source>
</evidence>
<dbReference type="AlphaFoldDB" id="A0A7W7VCJ1"/>
<feature type="region of interest" description="Disordered" evidence="1">
    <location>
        <begin position="1"/>
        <end position="47"/>
    </location>
</feature>
<dbReference type="PANTHER" id="PTHR36221">
    <property type="entry name" value="DUF742 DOMAIN-CONTAINING PROTEIN"/>
    <property type="match status" value="1"/>
</dbReference>
<dbReference type="EMBL" id="JACHJQ010000002">
    <property type="protein sequence ID" value="MBB4905161.1"/>
    <property type="molecule type" value="Genomic_DNA"/>
</dbReference>
<gene>
    <name evidence="2" type="ORF">FHR82_001378</name>
</gene>
<comment type="caution">
    <text evidence="2">The sequence shown here is derived from an EMBL/GenBank/DDBJ whole genome shotgun (WGS) entry which is preliminary data.</text>
</comment>
<sequence>MDLFGMYGSRSDDEPANTPEPSPGEPVAEPPPVEPEEDTAPVERIPSARDDAVRHFIDSMEGVEFDGQIVRPYARTGGRTRSVAGLELETLLSLTVADVPGNLPPDHYAVAELCRRPVSVAEVAGYRSLPIGAARVIISDLIETGFLATSGPETAGAPTVDLMRRVLEGLHRL</sequence>
<dbReference type="InterPro" id="IPR007995">
    <property type="entry name" value="DUF742"/>
</dbReference>
<proteinExistence type="predicted"/>
<feature type="compositionally biased region" description="Pro residues" evidence="1">
    <location>
        <begin position="18"/>
        <end position="33"/>
    </location>
</feature>
<keyword evidence="3" id="KW-1185">Reference proteome</keyword>
<evidence type="ECO:0000256" key="1">
    <source>
        <dbReference type="SAM" id="MobiDB-lite"/>
    </source>
</evidence>
<dbReference type="Pfam" id="PF05331">
    <property type="entry name" value="DUF742"/>
    <property type="match status" value="1"/>
</dbReference>
<reference evidence="2 3" key="1">
    <citation type="submission" date="2020-08" db="EMBL/GenBank/DDBJ databases">
        <title>Genomic Encyclopedia of Type Strains, Phase III (KMG-III): the genomes of soil and plant-associated and newly described type strains.</title>
        <authorList>
            <person name="Whitman W."/>
        </authorList>
    </citation>
    <scope>NUCLEOTIDE SEQUENCE [LARGE SCALE GENOMIC DNA]</scope>
    <source>
        <strain evidence="2 3">CECT 8960</strain>
    </source>
</reference>
<accession>A0A7W7VCJ1</accession>
<name>A0A7W7VCJ1_9PSEU</name>
<dbReference type="PANTHER" id="PTHR36221:SF1">
    <property type="entry name" value="DUF742 DOMAIN-CONTAINING PROTEIN"/>
    <property type="match status" value="1"/>
</dbReference>